<comment type="caution">
    <text evidence="1">The sequence shown here is derived from an EMBL/GenBank/DDBJ whole genome shotgun (WGS) entry which is preliminary data.</text>
</comment>
<dbReference type="Proteomes" id="UP000674318">
    <property type="component" value="Unassembled WGS sequence"/>
</dbReference>
<dbReference type="EMBL" id="JAFJZO010000034">
    <property type="protein sequence ID" value="KAG5494175.1"/>
    <property type="molecule type" value="Genomic_DNA"/>
</dbReference>
<dbReference type="GeneID" id="94288130"/>
<name>A0A836I0G2_9TRYP</name>
<dbReference type="RefSeq" id="XP_067754210.1">
    <property type="nucleotide sequence ID" value="XM_067898053.1"/>
</dbReference>
<dbReference type="KEGG" id="phet:94288130"/>
<dbReference type="AlphaFoldDB" id="A0A836I0G2"/>
<gene>
    <name evidence="1" type="ORF">JKF63_02010</name>
</gene>
<reference evidence="1 2" key="1">
    <citation type="submission" date="2021-02" db="EMBL/GenBank/DDBJ databases">
        <title>Porcisia hertigi Genome sequencing and assembly.</title>
        <authorList>
            <person name="Almutairi H."/>
            <person name="Gatherer D."/>
        </authorList>
    </citation>
    <scope>NUCLEOTIDE SEQUENCE [LARGE SCALE GENOMIC DNA]</scope>
    <source>
        <strain evidence="1 2">C119</strain>
    </source>
</reference>
<proteinExistence type="predicted"/>
<protein>
    <submittedName>
        <fullName evidence="1">Uncharacterized protein</fullName>
    </submittedName>
</protein>
<organism evidence="1 2">
    <name type="scientific">Porcisia hertigi</name>
    <dbReference type="NCBI Taxonomy" id="2761500"/>
    <lineage>
        <taxon>Eukaryota</taxon>
        <taxon>Discoba</taxon>
        <taxon>Euglenozoa</taxon>
        <taxon>Kinetoplastea</taxon>
        <taxon>Metakinetoplastina</taxon>
        <taxon>Trypanosomatida</taxon>
        <taxon>Trypanosomatidae</taxon>
        <taxon>Leishmaniinae</taxon>
        <taxon>Porcisia</taxon>
    </lineage>
</organism>
<sequence length="358" mass="41923">MSLNRNSLLSMRDYNGLLQERILHRTLMIQYEIDYLLSLRYSLLSMRTPTRKRKWQDEPAPAPSAFLRVDAPATRHRWNADLIKVLDGEAAKADCGESLVSWEKERWSRVAEAFRGAGHPPFTSYELFAKYREMHRDPVPLSLNEAHFVCRFVHENGRDWKELCRRLRQRFGHTRSPFQVAQQYRQSLRRAFVENSLTPSQLLTLLTHLPASPHSRDFAAISIEAQRFTQHKTLQVSPLYLKRELESLDFAARVPACHQLYWKLVNLLCNFTFAHLNRLDAFQHKMPFCYQQLSLDDLSCSLQCDAVELRKRVVETLLRSSRPPEALNYEECSRKLFGAVYGARLIYQISETLHRKES</sequence>
<evidence type="ECO:0000313" key="2">
    <source>
        <dbReference type="Proteomes" id="UP000674318"/>
    </source>
</evidence>
<evidence type="ECO:0000313" key="1">
    <source>
        <dbReference type="EMBL" id="KAG5494175.1"/>
    </source>
</evidence>
<accession>A0A836I0G2</accession>
<keyword evidence="2" id="KW-1185">Reference proteome</keyword>
<dbReference type="OrthoDB" id="271970at2759"/>